<gene>
    <name evidence="2" type="ORF">NDU88_006687</name>
</gene>
<evidence type="ECO:0000313" key="3">
    <source>
        <dbReference type="Proteomes" id="UP001066276"/>
    </source>
</evidence>
<dbReference type="EMBL" id="JANPWB010000006">
    <property type="protein sequence ID" value="KAJ1181480.1"/>
    <property type="molecule type" value="Genomic_DNA"/>
</dbReference>
<proteinExistence type="predicted"/>
<dbReference type="Proteomes" id="UP001066276">
    <property type="component" value="Chromosome 3_2"/>
</dbReference>
<name>A0AAV7TXH5_PLEWA</name>
<comment type="caution">
    <text evidence="2">The sequence shown here is derived from an EMBL/GenBank/DDBJ whole genome shotgun (WGS) entry which is preliminary data.</text>
</comment>
<feature type="compositionally biased region" description="Basic and acidic residues" evidence="1">
    <location>
        <begin position="37"/>
        <end position="49"/>
    </location>
</feature>
<reference evidence="2" key="1">
    <citation type="journal article" date="2022" name="bioRxiv">
        <title>Sequencing and chromosome-scale assembly of the giantPleurodeles waltlgenome.</title>
        <authorList>
            <person name="Brown T."/>
            <person name="Elewa A."/>
            <person name="Iarovenko S."/>
            <person name="Subramanian E."/>
            <person name="Araus A.J."/>
            <person name="Petzold A."/>
            <person name="Susuki M."/>
            <person name="Suzuki K.-i.T."/>
            <person name="Hayashi T."/>
            <person name="Toyoda A."/>
            <person name="Oliveira C."/>
            <person name="Osipova E."/>
            <person name="Leigh N.D."/>
            <person name="Simon A."/>
            <person name="Yun M.H."/>
        </authorList>
    </citation>
    <scope>NUCLEOTIDE SEQUENCE</scope>
    <source>
        <strain evidence="2">20211129_DDA</strain>
        <tissue evidence="2">Liver</tissue>
    </source>
</reference>
<organism evidence="2 3">
    <name type="scientific">Pleurodeles waltl</name>
    <name type="common">Iberian ribbed newt</name>
    <dbReference type="NCBI Taxonomy" id="8319"/>
    <lineage>
        <taxon>Eukaryota</taxon>
        <taxon>Metazoa</taxon>
        <taxon>Chordata</taxon>
        <taxon>Craniata</taxon>
        <taxon>Vertebrata</taxon>
        <taxon>Euteleostomi</taxon>
        <taxon>Amphibia</taxon>
        <taxon>Batrachia</taxon>
        <taxon>Caudata</taxon>
        <taxon>Salamandroidea</taxon>
        <taxon>Salamandridae</taxon>
        <taxon>Pleurodelinae</taxon>
        <taxon>Pleurodeles</taxon>
    </lineage>
</organism>
<dbReference type="AlphaFoldDB" id="A0AAV7TXH5"/>
<protein>
    <submittedName>
        <fullName evidence="2">Uncharacterized protein</fullName>
    </submittedName>
</protein>
<accession>A0AAV7TXH5</accession>
<keyword evidence="3" id="KW-1185">Reference proteome</keyword>
<feature type="region of interest" description="Disordered" evidence="1">
    <location>
        <begin position="1"/>
        <end position="66"/>
    </location>
</feature>
<evidence type="ECO:0000256" key="1">
    <source>
        <dbReference type="SAM" id="MobiDB-lite"/>
    </source>
</evidence>
<evidence type="ECO:0000313" key="2">
    <source>
        <dbReference type="EMBL" id="KAJ1181480.1"/>
    </source>
</evidence>
<sequence length="202" mass="21526">MTAGKEASKTPSPRRSIRGELKGIRGTKYRIPIVPMKETHRTEREKETSGDTSHAPGLPQVQNRVGDSIGPLSGKLGLGWAFLGHFICPLGGRGGNRECAGARGFLGVLVKARRRRAEDSAVGTGRSRAPGCALCGRGGVSLPGRKIDNLARYRRGSLFLASGPQKAARCASCHARGLETASGSAGGRKAPTPHQFKHKYWF</sequence>